<dbReference type="PANTHER" id="PTHR14580">
    <property type="entry name" value="MULTIPLE MYELOMA TUMOR-ASSOCIATED PROTEIN 2 FAMILY MEMBER"/>
    <property type="match status" value="1"/>
</dbReference>
<protein>
    <recommendedName>
        <fullName evidence="2">Multiple myeloma tumor-associated protein 2-like N-terminal domain-containing protein</fullName>
    </recommendedName>
</protein>
<gene>
    <name evidence="3" type="ORF">IE077_000030</name>
</gene>
<name>A0ABQ7JDT7_9APIC</name>
<reference evidence="3 4" key="1">
    <citation type="journal article" date="2020" name="bioRxiv">
        <title>Metabolic contributions of an alphaproteobacterial endosymbiont in the apicomplexan Cardiosporidium cionae.</title>
        <authorList>
            <person name="Hunter E.S."/>
            <person name="Paight C.J."/>
            <person name="Lane C.E."/>
        </authorList>
    </citation>
    <scope>NUCLEOTIDE SEQUENCE [LARGE SCALE GENOMIC DNA]</scope>
    <source>
        <strain evidence="3">ESH_2018</strain>
    </source>
</reference>
<organism evidence="3 4">
    <name type="scientific">Cardiosporidium cionae</name>
    <dbReference type="NCBI Taxonomy" id="476202"/>
    <lineage>
        <taxon>Eukaryota</taxon>
        <taxon>Sar</taxon>
        <taxon>Alveolata</taxon>
        <taxon>Apicomplexa</taxon>
        <taxon>Aconoidasida</taxon>
        <taxon>Nephromycida</taxon>
        <taxon>Cardiosporidium</taxon>
    </lineage>
</organism>
<accession>A0ABQ7JDT7</accession>
<evidence type="ECO:0000313" key="4">
    <source>
        <dbReference type="Proteomes" id="UP000823046"/>
    </source>
</evidence>
<dbReference type="PANTHER" id="PTHR14580:SF0">
    <property type="entry name" value="MULTIPLE MYELOMA TUMOR-ASSOCIATED PROTEIN 2"/>
    <property type="match status" value="1"/>
</dbReference>
<dbReference type="Proteomes" id="UP000823046">
    <property type="component" value="Unassembled WGS sequence"/>
</dbReference>
<comment type="caution">
    <text evidence="3">The sequence shown here is derived from an EMBL/GenBank/DDBJ whole genome shotgun (WGS) entry which is preliminary data.</text>
</comment>
<feature type="domain" description="Multiple myeloma tumor-associated protein 2-like N-terminal" evidence="2">
    <location>
        <begin position="12"/>
        <end position="89"/>
    </location>
</feature>
<evidence type="ECO:0000313" key="3">
    <source>
        <dbReference type="EMBL" id="KAF8822186.1"/>
    </source>
</evidence>
<evidence type="ECO:0000256" key="1">
    <source>
        <dbReference type="SAM" id="MobiDB-lite"/>
    </source>
</evidence>
<dbReference type="EMBL" id="JADAQX010000074">
    <property type="protein sequence ID" value="KAF8822186.1"/>
    <property type="molecule type" value="Genomic_DNA"/>
</dbReference>
<proteinExistence type="predicted"/>
<dbReference type="Pfam" id="PF10159">
    <property type="entry name" value="MMtag"/>
    <property type="match status" value="1"/>
</dbReference>
<feature type="compositionally biased region" description="Basic residues" evidence="1">
    <location>
        <begin position="129"/>
        <end position="156"/>
    </location>
</feature>
<dbReference type="InterPro" id="IPR039207">
    <property type="entry name" value="MMTAG2-like"/>
</dbReference>
<feature type="compositionally biased region" description="Polar residues" evidence="1">
    <location>
        <begin position="115"/>
        <end position="125"/>
    </location>
</feature>
<feature type="compositionally biased region" description="Basic residues" evidence="1">
    <location>
        <begin position="178"/>
        <end position="188"/>
    </location>
</feature>
<evidence type="ECO:0000259" key="2">
    <source>
        <dbReference type="Pfam" id="PF10159"/>
    </source>
</evidence>
<dbReference type="InterPro" id="IPR019315">
    <property type="entry name" value="MMTA2_N"/>
</dbReference>
<sequence>MVDIRRSPPREGTRGGLELFKWDDVKSQGYKERECYLGQSLKVGMTTHGGNFYKHDWWTKSKNLENKEFDEELAVTRSYEEELMKEALGLKPQRLLVQKSNLTVKQKKMLLETENSVNQEIPSSESKSKKMRQVKKKKKWKKEIKRSRQKTNRKQRSPSSEKDHRSRRISRVSSSRSPPRKYRYRGRQ</sequence>
<keyword evidence="4" id="KW-1185">Reference proteome</keyword>
<feature type="region of interest" description="Disordered" evidence="1">
    <location>
        <begin position="115"/>
        <end position="188"/>
    </location>
</feature>